<gene>
    <name evidence="2" type="ORF">J5N97_028875</name>
</gene>
<feature type="domain" description="Endonuclease/exonuclease/phosphatase" evidence="1">
    <location>
        <begin position="8"/>
        <end position="229"/>
    </location>
</feature>
<dbReference type="Gene3D" id="3.60.10.10">
    <property type="entry name" value="Endonuclease/exonuclease/phosphatase"/>
    <property type="match status" value="1"/>
</dbReference>
<accession>A0A9D5H5B5</accession>
<reference evidence="2" key="2">
    <citation type="journal article" date="2022" name="Hortic Res">
        <title>The genome of Dioscorea zingiberensis sheds light on the biosynthesis, origin and evolution of the medicinally important diosgenin saponins.</title>
        <authorList>
            <person name="Li Y."/>
            <person name="Tan C."/>
            <person name="Li Z."/>
            <person name="Guo J."/>
            <person name="Li S."/>
            <person name="Chen X."/>
            <person name="Wang C."/>
            <person name="Dai X."/>
            <person name="Yang H."/>
            <person name="Song W."/>
            <person name="Hou L."/>
            <person name="Xu J."/>
            <person name="Tong Z."/>
            <person name="Xu A."/>
            <person name="Yuan X."/>
            <person name="Wang W."/>
            <person name="Yang Q."/>
            <person name="Chen L."/>
            <person name="Sun Z."/>
            <person name="Wang K."/>
            <person name="Pan B."/>
            <person name="Chen J."/>
            <person name="Bao Y."/>
            <person name="Liu F."/>
            <person name="Qi X."/>
            <person name="Gang D.R."/>
            <person name="Wen J."/>
            <person name="Li J."/>
        </authorList>
    </citation>
    <scope>NUCLEOTIDE SEQUENCE</scope>
    <source>
        <strain evidence="2">Dzin_1.0</strain>
    </source>
</reference>
<organism evidence="2 3">
    <name type="scientific">Dioscorea zingiberensis</name>
    <dbReference type="NCBI Taxonomy" id="325984"/>
    <lineage>
        <taxon>Eukaryota</taxon>
        <taxon>Viridiplantae</taxon>
        <taxon>Streptophyta</taxon>
        <taxon>Embryophyta</taxon>
        <taxon>Tracheophyta</taxon>
        <taxon>Spermatophyta</taxon>
        <taxon>Magnoliopsida</taxon>
        <taxon>Liliopsida</taxon>
        <taxon>Dioscoreales</taxon>
        <taxon>Dioscoreaceae</taxon>
        <taxon>Dioscorea</taxon>
    </lineage>
</organism>
<evidence type="ECO:0000313" key="3">
    <source>
        <dbReference type="Proteomes" id="UP001085076"/>
    </source>
</evidence>
<dbReference type="OrthoDB" id="684496at2759"/>
<dbReference type="EMBL" id="JAGGNH010000009">
    <property type="protein sequence ID" value="KAJ0963753.1"/>
    <property type="molecule type" value="Genomic_DNA"/>
</dbReference>
<name>A0A9D5H5B5_9LILI</name>
<dbReference type="InterPro" id="IPR005135">
    <property type="entry name" value="Endo/exonuclease/phosphatase"/>
</dbReference>
<dbReference type="PANTHER" id="PTHR33710:SF71">
    <property type="entry name" value="ENDONUCLEASE_EXONUCLEASE_PHOSPHATASE DOMAIN-CONTAINING PROTEIN"/>
    <property type="match status" value="1"/>
</dbReference>
<dbReference type="GO" id="GO:0003824">
    <property type="term" value="F:catalytic activity"/>
    <property type="evidence" value="ECO:0007669"/>
    <property type="project" value="InterPro"/>
</dbReference>
<protein>
    <recommendedName>
        <fullName evidence="1">Endonuclease/exonuclease/phosphatase domain-containing protein</fullName>
    </recommendedName>
</protein>
<evidence type="ECO:0000313" key="2">
    <source>
        <dbReference type="EMBL" id="KAJ0963753.1"/>
    </source>
</evidence>
<dbReference type="Pfam" id="PF03372">
    <property type="entry name" value="Exo_endo_phos"/>
    <property type="match status" value="1"/>
</dbReference>
<evidence type="ECO:0000259" key="1">
    <source>
        <dbReference type="Pfam" id="PF03372"/>
    </source>
</evidence>
<keyword evidence="3" id="KW-1185">Reference proteome</keyword>
<dbReference type="Proteomes" id="UP001085076">
    <property type="component" value="Miscellaneous, Linkage group lg09"/>
</dbReference>
<dbReference type="InterPro" id="IPR036691">
    <property type="entry name" value="Endo/exonu/phosph_ase_sf"/>
</dbReference>
<sequence>MNTLKILCWNCRGSSNPGTLRRIKAFMLTNQVDIVCLVETRADVNRANKFCSKFSMDWQWAAIPAQVLSGGIVTLWKQRVGMVTPLAITRFSLHLIISVENPKEWILSVIYKAQNIQIQKALWLELHVLTTLDLPWCLMGDFNAILSPDELRGGLFDYYSAKTKLFSEFVTVNQLFDLGFIGTPFTWCNNQLGLARRWVRLDRVLANSSWFTNFDSYFNKHLLRTASDHFPMILTAKYFSHQKHRVFRFDNYWLGYDKCHLNVGKAWNCTSTASPMQAFNHYISRTRSCLCKWKSKELTPLDTQISKVENEISQLELLEPRLNYDDLISLALRGLYNKHSALLRQNTLRWAQRAKLFWLKHGDYSSTFFHRQAKVRGHRNKVSALRNDQGILLTDQEAISQAFSDYYQELW</sequence>
<comment type="caution">
    <text evidence="2">The sequence shown here is derived from an EMBL/GenBank/DDBJ whole genome shotgun (WGS) entry which is preliminary data.</text>
</comment>
<reference evidence="2" key="1">
    <citation type="submission" date="2021-03" db="EMBL/GenBank/DDBJ databases">
        <authorList>
            <person name="Li Z."/>
            <person name="Yang C."/>
        </authorList>
    </citation>
    <scope>NUCLEOTIDE SEQUENCE</scope>
    <source>
        <strain evidence="2">Dzin_1.0</strain>
        <tissue evidence="2">Leaf</tissue>
    </source>
</reference>
<dbReference type="AlphaFoldDB" id="A0A9D5H5B5"/>
<dbReference type="PANTHER" id="PTHR33710">
    <property type="entry name" value="BNAC02G09200D PROTEIN"/>
    <property type="match status" value="1"/>
</dbReference>
<dbReference type="SUPFAM" id="SSF56219">
    <property type="entry name" value="DNase I-like"/>
    <property type="match status" value="1"/>
</dbReference>
<proteinExistence type="predicted"/>